<comment type="caution">
    <text evidence="2">The sequence shown here is derived from an EMBL/GenBank/DDBJ whole genome shotgun (WGS) entry which is preliminary data.</text>
</comment>
<organism evidence="2 3">
    <name type="scientific">Candidatus Woesebacteria bacterium RIFCSPHIGHO2_01_FULL_40_22</name>
    <dbReference type="NCBI Taxonomy" id="1802499"/>
    <lineage>
        <taxon>Bacteria</taxon>
        <taxon>Candidatus Woeseibacteriota</taxon>
    </lineage>
</organism>
<evidence type="ECO:0000313" key="3">
    <source>
        <dbReference type="Proteomes" id="UP000179221"/>
    </source>
</evidence>
<reference evidence="2 3" key="1">
    <citation type="journal article" date="2016" name="Nat. Commun.">
        <title>Thousands of microbial genomes shed light on interconnected biogeochemical processes in an aquifer system.</title>
        <authorList>
            <person name="Anantharaman K."/>
            <person name="Brown C.T."/>
            <person name="Hug L.A."/>
            <person name="Sharon I."/>
            <person name="Castelle C.J."/>
            <person name="Probst A.J."/>
            <person name="Thomas B.C."/>
            <person name="Singh A."/>
            <person name="Wilkins M.J."/>
            <person name="Karaoz U."/>
            <person name="Brodie E.L."/>
            <person name="Williams K.H."/>
            <person name="Hubbard S.S."/>
            <person name="Banfield J.F."/>
        </authorList>
    </citation>
    <scope>NUCLEOTIDE SEQUENCE [LARGE SCALE GENOMIC DNA]</scope>
</reference>
<evidence type="ECO:0000256" key="1">
    <source>
        <dbReference type="SAM" id="MobiDB-lite"/>
    </source>
</evidence>
<feature type="region of interest" description="Disordered" evidence="1">
    <location>
        <begin position="43"/>
        <end position="70"/>
    </location>
</feature>
<protein>
    <submittedName>
        <fullName evidence="2">Uncharacterized protein</fullName>
    </submittedName>
</protein>
<dbReference type="EMBL" id="MGGL01000019">
    <property type="protein sequence ID" value="OGM25781.1"/>
    <property type="molecule type" value="Genomic_DNA"/>
</dbReference>
<proteinExistence type="predicted"/>
<accession>A0A1F7YEM6</accession>
<dbReference type="AlphaFoldDB" id="A0A1F7YEM6"/>
<evidence type="ECO:0000313" key="2">
    <source>
        <dbReference type="EMBL" id="OGM25781.1"/>
    </source>
</evidence>
<dbReference type="Proteomes" id="UP000179221">
    <property type="component" value="Unassembled WGS sequence"/>
</dbReference>
<name>A0A1F7YEM6_9BACT</name>
<gene>
    <name evidence="2" type="ORF">A2628_00470</name>
</gene>
<sequence length="70" mass="7869">MNAFNSFLRRKMNRREFLIYLGLFFVTITGISGVLKSISNHQMIKPSSRPQKSSFGIGPYGGTNRESLNG</sequence>